<evidence type="ECO:0000313" key="3">
    <source>
        <dbReference type="EMBL" id="MED6144031.1"/>
    </source>
</evidence>
<sequence>MIYFDIALYHRGYFGYVDGVMRYVEGEKLMIEDNDSDFWSVYEVDKQVRRLGDDDFAALWYKDPSIHNMSIGLRMFLNGKDALAMVRISQLRGHVELFVGHDEYPEEEFPEIGYIDVRCGPAGEDEADPPNGQNEANIQNEEVVGEDAVPNGGNGEVRVANGEGGAANENEEVVGEDAAPIGEKEVNEEVGPNVEEAAANEEGEASKANVVENEEVDGDGDEDSDDAEYVPSCQDADSVDDIQFTDMNYGYFFEHYICNM</sequence>
<proteinExistence type="predicted"/>
<feature type="region of interest" description="Disordered" evidence="1">
    <location>
        <begin position="146"/>
        <end position="235"/>
    </location>
</feature>
<keyword evidence="4" id="KW-1185">Reference proteome</keyword>
<comment type="caution">
    <text evidence="3">The sequence shown here is derived from an EMBL/GenBank/DDBJ whole genome shotgun (WGS) entry which is preliminary data.</text>
</comment>
<organism evidence="3 4">
    <name type="scientific">Stylosanthes scabra</name>
    <dbReference type="NCBI Taxonomy" id="79078"/>
    <lineage>
        <taxon>Eukaryota</taxon>
        <taxon>Viridiplantae</taxon>
        <taxon>Streptophyta</taxon>
        <taxon>Embryophyta</taxon>
        <taxon>Tracheophyta</taxon>
        <taxon>Spermatophyta</taxon>
        <taxon>Magnoliopsida</taxon>
        <taxon>eudicotyledons</taxon>
        <taxon>Gunneridae</taxon>
        <taxon>Pentapetalae</taxon>
        <taxon>rosids</taxon>
        <taxon>fabids</taxon>
        <taxon>Fabales</taxon>
        <taxon>Fabaceae</taxon>
        <taxon>Papilionoideae</taxon>
        <taxon>50 kb inversion clade</taxon>
        <taxon>dalbergioids sensu lato</taxon>
        <taxon>Dalbergieae</taxon>
        <taxon>Pterocarpus clade</taxon>
        <taxon>Stylosanthes</taxon>
    </lineage>
</organism>
<feature type="compositionally biased region" description="Acidic residues" evidence="1">
    <location>
        <begin position="212"/>
        <end position="228"/>
    </location>
</feature>
<name>A0ABU6T5R8_9FABA</name>
<reference evidence="3 4" key="1">
    <citation type="journal article" date="2023" name="Plants (Basel)">
        <title>Bridging the Gap: Combining Genomics and Transcriptomics Approaches to Understand Stylosanthes scabra, an Orphan Legume from the Brazilian Caatinga.</title>
        <authorList>
            <person name="Ferreira-Neto J.R.C."/>
            <person name="da Silva M.D."/>
            <person name="Binneck E."/>
            <person name="de Melo N.F."/>
            <person name="da Silva R.H."/>
            <person name="de Melo A.L.T.M."/>
            <person name="Pandolfi V."/>
            <person name="Bustamante F.O."/>
            <person name="Brasileiro-Vidal A.C."/>
            <person name="Benko-Iseppon A.M."/>
        </authorList>
    </citation>
    <scope>NUCLEOTIDE SEQUENCE [LARGE SCALE GENOMIC DNA]</scope>
    <source>
        <tissue evidence="3">Leaves</tissue>
    </source>
</reference>
<dbReference type="Proteomes" id="UP001341840">
    <property type="component" value="Unassembled WGS sequence"/>
</dbReference>
<evidence type="ECO:0000259" key="2">
    <source>
        <dbReference type="Pfam" id="PF26130"/>
    </source>
</evidence>
<protein>
    <recommendedName>
        <fullName evidence="2">PB1-like domain-containing protein</fullName>
    </recommendedName>
</protein>
<feature type="domain" description="PB1-like" evidence="2">
    <location>
        <begin position="4"/>
        <end position="99"/>
    </location>
</feature>
<dbReference type="Pfam" id="PF26130">
    <property type="entry name" value="PB1-like"/>
    <property type="match status" value="1"/>
</dbReference>
<dbReference type="InterPro" id="IPR058594">
    <property type="entry name" value="PB1-like_dom_pln"/>
</dbReference>
<evidence type="ECO:0000256" key="1">
    <source>
        <dbReference type="SAM" id="MobiDB-lite"/>
    </source>
</evidence>
<gene>
    <name evidence="3" type="ORF">PIB30_011533</name>
</gene>
<evidence type="ECO:0000313" key="4">
    <source>
        <dbReference type="Proteomes" id="UP001341840"/>
    </source>
</evidence>
<accession>A0ABU6T5R8</accession>
<dbReference type="EMBL" id="JASCZI010090649">
    <property type="protein sequence ID" value="MED6144031.1"/>
    <property type="molecule type" value="Genomic_DNA"/>
</dbReference>